<accession>A0A8R1UWX2</accession>
<reference evidence="2" key="1">
    <citation type="journal article" date="2008" name="Nat. Genet.">
        <title>The Pristionchus pacificus genome provides a unique perspective on nematode lifestyle and parasitism.</title>
        <authorList>
            <person name="Dieterich C."/>
            <person name="Clifton S.W."/>
            <person name="Schuster L.N."/>
            <person name="Chinwalla A."/>
            <person name="Delehaunty K."/>
            <person name="Dinkelacker I."/>
            <person name="Fulton L."/>
            <person name="Fulton R."/>
            <person name="Godfrey J."/>
            <person name="Minx P."/>
            <person name="Mitreva M."/>
            <person name="Roeseler W."/>
            <person name="Tian H."/>
            <person name="Witte H."/>
            <person name="Yang S.P."/>
            <person name="Wilson R.K."/>
            <person name="Sommer R.J."/>
        </authorList>
    </citation>
    <scope>NUCLEOTIDE SEQUENCE [LARGE SCALE GENOMIC DNA]</scope>
    <source>
        <strain evidence="2">PS312</strain>
    </source>
</reference>
<accession>A0A2A6C3F7</accession>
<name>A0A2A6C3F7_PRIPA</name>
<gene>
    <name evidence="1" type="primary">WBGene00279038</name>
</gene>
<protein>
    <submittedName>
        <fullName evidence="1">Uncharacterized protein</fullName>
    </submittedName>
</protein>
<evidence type="ECO:0000313" key="2">
    <source>
        <dbReference type="Proteomes" id="UP000005239"/>
    </source>
</evidence>
<dbReference type="EnsemblMetazoa" id="PPA40669.1">
    <property type="protein sequence ID" value="PPA40669.1"/>
    <property type="gene ID" value="WBGene00279038"/>
</dbReference>
<dbReference type="Proteomes" id="UP000005239">
    <property type="component" value="Unassembled WGS sequence"/>
</dbReference>
<proteinExistence type="predicted"/>
<keyword evidence="2" id="KW-1185">Reference proteome</keyword>
<dbReference type="AlphaFoldDB" id="A0A2A6C3F7"/>
<evidence type="ECO:0000313" key="1">
    <source>
        <dbReference type="EnsemblMetazoa" id="PPA40669.1"/>
    </source>
</evidence>
<organism evidence="1 2">
    <name type="scientific">Pristionchus pacificus</name>
    <name type="common">Parasitic nematode worm</name>
    <dbReference type="NCBI Taxonomy" id="54126"/>
    <lineage>
        <taxon>Eukaryota</taxon>
        <taxon>Metazoa</taxon>
        <taxon>Ecdysozoa</taxon>
        <taxon>Nematoda</taxon>
        <taxon>Chromadorea</taxon>
        <taxon>Rhabditida</taxon>
        <taxon>Rhabditina</taxon>
        <taxon>Diplogasteromorpha</taxon>
        <taxon>Diplogasteroidea</taxon>
        <taxon>Neodiplogasteridae</taxon>
        <taxon>Pristionchus</taxon>
    </lineage>
</organism>
<reference evidence="1" key="2">
    <citation type="submission" date="2022-06" db="UniProtKB">
        <authorList>
            <consortium name="EnsemblMetazoa"/>
        </authorList>
    </citation>
    <scope>IDENTIFICATION</scope>
    <source>
        <strain evidence="1">PS312</strain>
    </source>
</reference>
<sequence>MVSLCFVVVRTLLFTATNILCGLSIYTIIRSKELRRCPVFCFISLAETLDMIRLIAIYFAHDLPSAIVGHEVFEDTIGFVLFFILLRLIGHFLILTAMSIGFVIGIAQPKFFVKFSRIRIHLAIIMICFCKIKKNVKIKKIQKVGLTQDQETMMVFGFFVLALFYFLPNFVLLSYQ</sequence>